<feature type="transmembrane region" description="Helical" evidence="1">
    <location>
        <begin position="349"/>
        <end position="378"/>
    </location>
</feature>
<proteinExistence type="predicted"/>
<keyword evidence="1" id="KW-0812">Transmembrane</keyword>
<dbReference type="Proteomes" id="UP000199288">
    <property type="component" value="Unassembled WGS sequence"/>
</dbReference>
<sequence>MSGSLLLLVFLASIALLFVLIIAFKWQPFLALIVATLAVGLATMLPFDEVISTMTGGFGTSLAGVGILIGLGVMFGQLLGSAGAIQKIAQAMLKVTGVKGAPAAVAVTGSLVSIPVFFDAAFIILVNLIRNVSRSAKISMMTLTTALAVGLITTHGLVPPTPGPIIVAYNVNVPLGVFLGYAIIVAIPAVIVAAIFYAQWIGRGQAVYGEGSEEEVVAGGDSVASRGSQQVATKPEISTTRSFVLLLLPIVIILVGSLMTMLPFDNGVTRFLAFLGDPNIGLLIGVVVTWIGVRPYLTEDPNELFTQAIADGGLVILISGAGGGYGAILNASGVGEYLVELMKGWNMPIILLAFLFAQILRAALGNTTLALITASTVLGPLASGLDVSPLLLGLAICAGGIGLSLPNDSGFWVVNRFSGLTVPETLKTWTAGGTLAGLTALAMIFVLSLFSGVLPGM</sequence>
<dbReference type="OrthoDB" id="4325159at2"/>
<gene>
    <name evidence="2" type="ORF">SAMN02910418_00811</name>
</gene>
<evidence type="ECO:0000313" key="3">
    <source>
        <dbReference type="Proteomes" id="UP000199288"/>
    </source>
</evidence>
<keyword evidence="3" id="KW-1185">Reference proteome</keyword>
<feature type="transmembrane region" description="Helical" evidence="1">
    <location>
        <begin position="29"/>
        <end position="47"/>
    </location>
</feature>
<feature type="transmembrane region" description="Helical" evidence="1">
    <location>
        <begin position="5"/>
        <end position="23"/>
    </location>
</feature>
<protein>
    <submittedName>
        <fullName evidence="2">Gluconate:H+ symporter, GntP family</fullName>
    </submittedName>
</protein>
<dbReference type="EMBL" id="FNQV01000004">
    <property type="protein sequence ID" value="SEA04809.1"/>
    <property type="molecule type" value="Genomic_DNA"/>
</dbReference>
<dbReference type="GO" id="GO:0005886">
    <property type="term" value="C:plasma membrane"/>
    <property type="evidence" value="ECO:0007669"/>
    <property type="project" value="TreeGrafter"/>
</dbReference>
<feature type="transmembrane region" description="Helical" evidence="1">
    <location>
        <begin position="243"/>
        <end position="264"/>
    </location>
</feature>
<dbReference type="PANTHER" id="PTHR30354:SF11">
    <property type="entry name" value="PERMEASE"/>
    <property type="match status" value="1"/>
</dbReference>
<feature type="transmembrane region" description="Helical" evidence="1">
    <location>
        <begin position="279"/>
        <end position="297"/>
    </location>
</feature>
<dbReference type="PANTHER" id="PTHR30354">
    <property type="entry name" value="GNT FAMILY GLUCONATE TRANSPORTER"/>
    <property type="match status" value="1"/>
</dbReference>
<evidence type="ECO:0000256" key="1">
    <source>
        <dbReference type="SAM" id="Phobius"/>
    </source>
</evidence>
<dbReference type="InterPro" id="IPR003474">
    <property type="entry name" value="Glcn_transporter"/>
</dbReference>
<feature type="transmembrane region" description="Helical" evidence="1">
    <location>
        <begin position="59"/>
        <end position="80"/>
    </location>
</feature>
<accession>A0A1H3XZE2</accession>
<feature type="transmembrane region" description="Helical" evidence="1">
    <location>
        <begin position="138"/>
        <end position="158"/>
    </location>
</feature>
<feature type="transmembrane region" description="Helical" evidence="1">
    <location>
        <begin position="178"/>
        <end position="198"/>
    </location>
</feature>
<dbReference type="RefSeq" id="WP_092562493.1">
    <property type="nucleotide sequence ID" value="NZ_FNQV01000004.1"/>
</dbReference>
<feature type="transmembrane region" description="Helical" evidence="1">
    <location>
        <begin position="100"/>
        <end position="126"/>
    </location>
</feature>
<dbReference type="Pfam" id="PF02447">
    <property type="entry name" value="GntP_permease"/>
    <property type="match status" value="1"/>
</dbReference>
<dbReference type="NCBIfam" id="TIGR00791">
    <property type="entry name" value="gntP"/>
    <property type="match status" value="1"/>
</dbReference>
<evidence type="ECO:0000313" key="2">
    <source>
        <dbReference type="EMBL" id="SEA04809.1"/>
    </source>
</evidence>
<feature type="transmembrane region" description="Helical" evidence="1">
    <location>
        <begin position="434"/>
        <end position="454"/>
    </location>
</feature>
<name>A0A1H3XZE2_9ACTO</name>
<dbReference type="AlphaFoldDB" id="A0A1H3XZE2"/>
<keyword evidence="1" id="KW-1133">Transmembrane helix</keyword>
<keyword evidence="1" id="KW-0472">Membrane</keyword>
<feature type="transmembrane region" description="Helical" evidence="1">
    <location>
        <begin position="309"/>
        <end position="329"/>
    </location>
</feature>
<dbReference type="GO" id="GO:0015128">
    <property type="term" value="F:gluconate transmembrane transporter activity"/>
    <property type="evidence" value="ECO:0007669"/>
    <property type="project" value="InterPro"/>
</dbReference>
<reference evidence="3" key="1">
    <citation type="submission" date="2016-10" db="EMBL/GenBank/DDBJ databases">
        <authorList>
            <person name="Varghese N."/>
            <person name="Submissions S."/>
        </authorList>
    </citation>
    <scope>NUCLEOTIDE SEQUENCE [LARGE SCALE GENOMIC DNA]</scope>
    <source>
        <strain evidence="3">KPR-1</strain>
    </source>
</reference>
<feature type="transmembrane region" description="Helical" evidence="1">
    <location>
        <begin position="390"/>
        <end position="414"/>
    </location>
</feature>
<organism evidence="2 3">
    <name type="scientific">Bowdeniella nasicola</name>
    <dbReference type="NCBI Taxonomy" id="208480"/>
    <lineage>
        <taxon>Bacteria</taxon>
        <taxon>Bacillati</taxon>
        <taxon>Actinomycetota</taxon>
        <taxon>Actinomycetes</taxon>
        <taxon>Actinomycetales</taxon>
        <taxon>Actinomycetaceae</taxon>
        <taxon>Bowdeniella</taxon>
    </lineage>
</organism>